<dbReference type="EMBL" id="JBGBZJ010000003">
    <property type="protein sequence ID" value="MEY9455507.1"/>
    <property type="molecule type" value="Genomic_DNA"/>
</dbReference>
<dbReference type="InterPro" id="IPR006311">
    <property type="entry name" value="TAT_signal"/>
</dbReference>
<sequence>MAEISRRSVVQLSVAGLAAGGLATSASARPGRDAWFEAVNASFNRFDPEAQAKILENSGCLDAEEFSLRLSKRFPTLSAGSNAPEKLNLLAQGSPSCPYTKSNSHDKDCSHSRS</sequence>
<organism evidence="2 3">
    <name type="scientific">Bradyrhizobium ottawaense</name>
    <dbReference type="NCBI Taxonomy" id="931866"/>
    <lineage>
        <taxon>Bacteria</taxon>
        <taxon>Pseudomonadati</taxon>
        <taxon>Pseudomonadota</taxon>
        <taxon>Alphaproteobacteria</taxon>
        <taxon>Hyphomicrobiales</taxon>
        <taxon>Nitrobacteraceae</taxon>
        <taxon>Bradyrhizobium</taxon>
    </lineage>
</organism>
<evidence type="ECO:0000313" key="2">
    <source>
        <dbReference type="EMBL" id="MEY9455507.1"/>
    </source>
</evidence>
<comment type="caution">
    <text evidence="2">The sequence shown here is derived from an EMBL/GenBank/DDBJ whole genome shotgun (WGS) entry which is preliminary data.</text>
</comment>
<feature type="compositionally biased region" description="Polar residues" evidence="1">
    <location>
        <begin position="92"/>
        <end position="102"/>
    </location>
</feature>
<feature type="compositionally biased region" description="Basic and acidic residues" evidence="1">
    <location>
        <begin position="103"/>
        <end position="114"/>
    </location>
</feature>
<protein>
    <submittedName>
        <fullName evidence="2">Uncharacterized protein</fullName>
    </submittedName>
</protein>
<dbReference type="PROSITE" id="PS51318">
    <property type="entry name" value="TAT"/>
    <property type="match status" value="1"/>
</dbReference>
<dbReference type="RefSeq" id="WP_131233111.1">
    <property type="nucleotide sequence ID" value="NZ_AXAF01000015.1"/>
</dbReference>
<name>A0ABV4FW50_9BRAD</name>
<reference evidence="2 3" key="1">
    <citation type="submission" date="2024-07" db="EMBL/GenBank/DDBJ databases">
        <title>Genomic Encyclopedia of Type Strains, Phase V (KMG-V): Genome sequencing to study the core and pangenomes of soil and plant-associated prokaryotes.</title>
        <authorList>
            <person name="Whitman W."/>
        </authorList>
    </citation>
    <scope>NUCLEOTIDE SEQUENCE [LARGE SCALE GENOMIC DNA]</scope>
    <source>
        <strain evidence="2 3">USDA 152</strain>
    </source>
</reference>
<keyword evidence="3" id="KW-1185">Reference proteome</keyword>
<proteinExistence type="predicted"/>
<evidence type="ECO:0000256" key="1">
    <source>
        <dbReference type="SAM" id="MobiDB-lite"/>
    </source>
</evidence>
<evidence type="ECO:0000313" key="3">
    <source>
        <dbReference type="Proteomes" id="UP001565369"/>
    </source>
</evidence>
<dbReference type="Proteomes" id="UP001565369">
    <property type="component" value="Unassembled WGS sequence"/>
</dbReference>
<feature type="region of interest" description="Disordered" evidence="1">
    <location>
        <begin position="92"/>
        <end position="114"/>
    </location>
</feature>
<accession>A0ABV4FW50</accession>
<gene>
    <name evidence="2" type="ORF">ABIG07_004455</name>
</gene>